<gene>
    <name evidence="1" type="ORF">AC812_00790</name>
</gene>
<comment type="caution">
    <text evidence="1">The sequence shown here is derived from an EMBL/GenBank/DDBJ whole genome shotgun (WGS) entry which is preliminary data.</text>
</comment>
<evidence type="ECO:0000313" key="1">
    <source>
        <dbReference type="EMBL" id="KPL78630.1"/>
    </source>
</evidence>
<reference evidence="1 2" key="1">
    <citation type="submission" date="2015-07" db="EMBL/GenBank/DDBJ databases">
        <title>Draft genome of Bellilinea caldifistulae DSM 17877.</title>
        <authorList>
            <person name="Hemp J."/>
            <person name="Ward L.M."/>
            <person name="Pace L.A."/>
            <person name="Fischer W.W."/>
        </authorList>
    </citation>
    <scope>NUCLEOTIDE SEQUENCE [LARGE SCALE GENOMIC DNA]</scope>
    <source>
        <strain evidence="1 2">GOMI-1</strain>
    </source>
</reference>
<dbReference type="EMBL" id="LGHJ01000003">
    <property type="protein sequence ID" value="KPL78630.1"/>
    <property type="molecule type" value="Genomic_DNA"/>
</dbReference>
<accession>A0A0P6XZX4</accession>
<dbReference type="AlphaFoldDB" id="A0A0P6XZX4"/>
<sequence>MVEQPICDRTVSTGTTVAVGVSVGVRVAVAVLVAVGADVGVRVCVSVADSTGVFTTDIGAGLAETSLNDGEQAESMKLTAIVAAVTKADKCFSHFSSRNFPFMTTL</sequence>
<keyword evidence="2" id="KW-1185">Reference proteome</keyword>
<protein>
    <submittedName>
        <fullName evidence="1">Uncharacterized protein</fullName>
    </submittedName>
</protein>
<dbReference type="Proteomes" id="UP000050514">
    <property type="component" value="Unassembled WGS sequence"/>
</dbReference>
<evidence type="ECO:0000313" key="2">
    <source>
        <dbReference type="Proteomes" id="UP000050514"/>
    </source>
</evidence>
<organism evidence="1 2">
    <name type="scientific">Bellilinea caldifistulae</name>
    <dbReference type="NCBI Taxonomy" id="360411"/>
    <lineage>
        <taxon>Bacteria</taxon>
        <taxon>Bacillati</taxon>
        <taxon>Chloroflexota</taxon>
        <taxon>Anaerolineae</taxon>
        <taxon>Anaerolineales</taxon>
        <taxon>Anaerolineaceae</taxon>
        <taxon>Bellilinea</taxon>
    </lineage>
</organism>
<name>A0A0P6XZX4_9CHLR</name>
<proteinExistence type="predicted"/>